<keyword evidence="3" id="KW-1185">Reference proteome</keyword>
<feature type="compositionally biased region" description="Basic and acidic residues" evidence="1">
    <location>
        <begin position="110"/>
        <end position="126"/>
    </location>
</feature>
<reference evidence="4" key="2">
    <citation type="submission" date="2025-08" db="UniProtKB">
        <authorList>
            <consortium name="RefSeq"/>
        </authorList>
    </citation>
    <scope>IDENTIFICATION</scope>
</reference>
<dbReference type="Proteomes" id="UP000818029">
    <property type="component" value="Chromosome A13"/>
</dbReference>
<dbReference type="Pfam" id="PF03732">
    <property type="entry name" value="Retrotrans_gag"/>
    <property type="match status" value="1"/>
</dbReference>
<dbReference type="InterPro" id="IPR043502">
    <property type="entry name" value="DNA/RNA_pol_sf"/>
</dbReference>
<evidence type="ECO:0000313" key="3">
    <source>
        <dbReference type="Proteomes" id="UP000818029"/>
    </source>
</evidence>
<dbReference type="InterPro" id="IPR032567">
    <property type="entry name" value="RTL1-rel"/>
</dbReference>
<evidence type="ECO:0000313" key="4">
    <source>
        <dbReference type="RefSeq" id="XP_040940701.1"/>
    </source>
</evidence>
<dbReference type="PANTHER" id="PTHR15503:SF45">
    <property type="entry name" value="RNA-DIRECTED DNA POLYMERASE HOMOLOG"/>
    <property type="match status" value="1"/>
</dbReference>
<feature type="region of interest" description="Disordered" evidence="1">
    <location>
        <begin position="110"/>
        <end position="138"/>
    </location>
</feature>
<dbReference type="SUPFAM" id="SSF56672">
    <property type="entry name" value="DNA/RNA polymerases"/>
    <property type="match status" value="1"/>
</dbReference>
<proteinExistence type="predicted"/>
<dbReference type="PANTHER" id="PTHR15503">
    <property type="entry name" value="LDOC1 RELATED"/>
    <property type="match status" value="1"/>
</dbReference>
<dbReference type="GeneID" id="121212309"/>
<evidence type="ECO:0000256" key="1">
    <source>
        <dbReference type="SAM" id="MobiDB-lite"/>
    </source>
</evidence>
<dbReference type="InterPro" id="IPR021109">
    <property type="entry name" value="Peptidase_aspartic_dom_sf"/>
</dbReference>
<dbReference type="Pfam" id="PF08284">
    <property type="entry name" value="RVP_2"/>
    <property type="match status" value="1"/>
</dbReference>
<protein>
    <recommendedName>
        <fullName evidence="2">Retrotransposon gag domain-containing protein</fullName>
    </recommendedName>
</protein>
<dbReference type="InterPro" id="IPR005162">
    <property type="entry name" value="Retrotrans_gag_dom"/>
</dbReference>
<sequence length="395" mass="45131">MADLNCTPEQKLKGAVSLLRDEAYQWWLTVKEGTQADRLASEFFKTTFQAKYVDASYVDASRREFLNLTQGDRTMAEYEAEFLRLSHYARGMVDFAALVDKVKIAKDVTRAERQNREKGRGKRDAEPSNSFQRFKKSPELRDQPELRPLLLLLLDRSFVLIAINAIRANVVSSHREAVVRPEVEMVWAVVVEHKAEVLVILRQGSQCWFMLHISKRTGILQMSLQVFRDVPLEIQGVIFLADLMELPFREFDLIVGMDWLVKPQVSLDCATKRVLLRIEADEGVVVIGERRNYLSNVISGLRAEKLVRKGCEAFLAYFSVSDVRDSSVKDIKTVKDFLDVFPEDLPRLPSKCEVGFRIELIPGTAPVSIVPYRVAPKKLVELKAQIQELLDRGFI</sequence>
<dbReference type="RefSeq" id="XP_040940701.1">
    <property type="nucleotide sequence ID" value="XM_041084767.1"/>
</dbReference>
<evidence type="ECO:0000259" key="2">
    <source>
        <dbReference type="Pfam" id="PF03732"/>
    </source>
</evidence>
<accession>A0ABM2ZDE0</accession>
<organism evidence="3 4">
    <name type="scientific">Gossypium hirsutum</name>
    <name type="common">Upland cotton</name>
    <name type="synonym">Gossypium mexicanum</name>
    <dbReference type="NCBI Taxonomy" id="3635"/>
    <lineage>
        <taxon>Eukaryota</taxon>
        <taxon>Viridiplantae</taxon>
        <taxon>Streptophyta</taxon>
        <taxon>Embryophyta</taxon>
        <taxon>Tracheophyta</taxon>
        <taxon>Spermatophyta</taxon>
        <taxon>Magnoliopsida</taxon>
        <taxon>eudicotyledons</taxon>
        <taxon>Gunneridae</taxon>
        <taxon>Pentapetalae</taxon>
        <taxon>rosids</taxon>
        <taxon>malvids</taxon>
        <taxon>Malvales</taxon>
        <taxon>Malvaceae</taxon>
        <taxon>Malvoideae</taxon>
        <taxon>Gossypium</taxon>
    </lineage>
</organism>
<dbReference type="Gene3D" id="3.10.10.10">
    <property type="entry name" value="HIV Type 1 Reverse Transcriptase, subunit A, domain 1"/>
    <property type="match status" value="1"/>
</dbReference>
<gene>
    <name evidence="4" type="primary">LOC121212309</name>
</gene>
<reference evidence="3" key="1">
    <citation type="journal article" date="2020" name="Nat. Genet.">
        <title>Genomic diversifications of five Gossypium allopolyploid species and their impact on cotton improvement.</title>
        <authorList>
            <person name="Chen Z.J."/>
            <person name="Sreedasyam A."/>
            <person name="Ando A."/>
            <person name="Song Q."/>
            <person name="De Santiago L.M."/>
            <person name="Hulse-Kemp A.M."/>
            <person name="Ding M."/>
            <person name="Ye W."/>
            <person name="Kirkbride R.C."/>
            <person name="Jenkins J."/>
            <person name="Plott C."/>
            <person name="Lovell J."/>
            <person name="Lin Y.M."/>
            <person name="Vaughn R."/>
            <person name="Liu B."/>
            <person name="Simpson S."/>
            <person name="Scheffler B.E."/>
            <person name="Wen L."/>
            <person name="Saski C.A."/>
            <person name="Grover C.E."/>
            <person name="Hu G."/>
            <person name="Conover J.L."/>
            <person name="Carlson J.W."/>
            <person name="Shu S."/>
            <person name="Boston L.B."/>
            <person name="Williams M."/>
            <person name="Peterson D.G."/>
            <person name="McGee K."/>
            <person name="Jones D.C."/>
            <person name="Wendel J.F."/>
            <person name="Stelly D.M."/>
            <person name="Grimwood J."/>
            <person name="Schmutz J."/>
        </authorList>
    </citation>
    <scope>NUCLEOTIDE SEQUENCE [LARGE SCALE GENOMIC DNA]</scope>
    <source>
        <strain evidence="3">cv. TM-1</strain>
    </source>
</reference>
<dbReference type="Gene3D" id="2.40.70.10">
    <property type="entry name" value="Acid Proteases"/>
    <property type="match status" value="1"/>
</dbReference>
<feature type="domain" description="Retrotransposon gag" evidence="2">
    <location>
        <begin position="15"/>
        <end position="100"/>
    </location>
</feature>
<name>A0ABM2ZDE0_GOSHI</name>